<dbReference type="Proteomes" id="UP000751224">
    <property type="component" value="Unassembled WGS sequence"/>
</dbReference>
<dbReference type="GO" id="GO:0016757">
    <property type="term" value="F:glycosyltransferase activity"/>
    <property type="evidence" value="ECO:0007669"/>
    <property type="project" value="UniProtKB-KW"/>
</dbReference>
<accession>A0A943I3R3</accession>
<keyword evidence="1 2" id="KW-0808">Transferase</keyword>
<dbReference type="AlphaFoldDB" id="A0A943I3R3"/>
<evidence type="ECO:0000313" key="3">
    <source>
        <dbReference type="Proteomes" id="UP000751224"/>
    </source>
</evidence>
<proteinExistence type="predicted"/>
<sequence>MKVYYIGTICSSETYNDIANKSKVKPSISAQVFEDSILSGLSKISKLEISAHTFLTIASFPNGSRLFIRAKKEKLGSGIITKHYPTINFLFLKHWGYAIATFFSLLKWLLKNRKDSNKVILCCSIFSFIARPVIFLSKLFKTETCVIVTDLPKFHFSLRKPTGLKKILSKHFLNSQQKIQSKFDKYILLTKYMKKELDILEKPSIIIEGTVNEKMLLVNKKYENVIKSKAIMYAGMLNRKHKIEMLIKGFMATKIDCELWLFGTGDFEKEIIKYSKIDDRIKFFGLVDREKVLEFEHKASLLINIRDSKEEYTKYSFPSKTIEYMSSGTPLLTTKLPGIPEEYFNYVYVLDNETEEGLSKKIEEIFSLSENNLIELGKEAMDFVLNEKNSKVQGKKIFEFLNVKR</sequence>
<dbReference type="RefSeq" id="WP_303887693.1">
    <property type="nucleotide sequence ID" value="NZ_JAGZCC010000051.1"/>
</dbReference>
<evidence type="ECO:0000256" key="1">
    <source>
        <dbReference type="ARBA" id="ARBA00022679"/>
    </source>
</evidence>
<organism evidence="2 3">
    <name type="scientific">Thomasclavelia spiroformis</name>
    <dbReference type="NCBI Taxonomy" id="29348"/>
    <lineage>
        <taxon>Bacteria</taxon>
        <taxon>Bacillati</taxon>
        <taxon>Bacillota</taxon>
        <taxon>Erysipelotrichia</taxon>
        <taxon>Erysipelotrichales</taxon>
        <taxon>Coprobacillaceae</taxon>
        <taxon>Thomasclavelia</taxon>
    </lineage>
</organism>
<dbReference type="Gene3D" id="3.40.50.2000">
    <property type="entry name" value="Glycogen Phosphorylase B"/>
    <property type="match status" value="2"/>
</dbReference>
<name>A0A943I3R3_9FIRM</name>
<protein>
    <submittedName>
        <fullName evidence="2">Glycosyltransferase</fullName>
        <ecNumber evidence="2">2.4.-.-</ecNumber>
    </submittedName>
</protein>
<dbReference type="EMBL" id="JAGZCC010000051">
    <property type="protein sequence ID" value="MBS5588773.1"/>
    <property type="molecule type" value="Genomic_DNA"/>
</dbReference>
<dbReference type="PANTHER" id="PTHR46401:SF2">
    <property type="entry name" value="GLYCOSYLTRANSFERASE WBBK-RELATED"/>
    <property type="match status" value="1"/>
</dbReference>
<dbReference type="EC" id="2.4.-.-" evidence="2"/>
<dbReference type="PANTHER" id="PTHR46401">
    <property type="entry name" value="GLYCOSYLTRANSFERASE WBBK-RELATED"/>
    <property type="match status" value="1"/>
</dbReference>
<keyword evidence="2" id="KW-0328">Glycosyltransferase</keyword>
<comment type="caution">
    <text evidence="2">The sequence shown here is derived from an EMBL/GenBank/DDBJ whole genome shotgun (WGS) entry which is preliminary data.</text>
</comment>
<dbReference type="SUPFAM" id="SSF53756">
    <property type="entry name" value="UDP-Glycosyltransferase/glycogen phosphorylase"/>
    <property type="match status" value="1"/>
</dbReference>
<evidence type="ECO:0000313" key="2">
    <source>
        <dbReference type="EMBL" id="MBS5588773.1"/>
    </source>
</evidence>
<reference evidence="2" key="1">
    <citation type="submission" date="2021-02" db="EMBL/GenBank/DDBJ databases">
        <title>Infant gut strain persistence is associated with maternal origin, phylogeny, and functional potential including surface adhesion and iron acquisition.</title>
        <authorList>
            <person name="Lou Y.C."/>
        </authorList>
    </citation>
    <scope>NUCLEOTIDE SEQUENCE</scope>
    <source>
        <strain evidence="2">L3_108_000G1_dasL3_108_000G1_metabat.metabat.11</strain>
    </source>
</reference>
<gene>
    <name evidence="2" type="ORF">KHX14_08210</name>
</gene>
<dbReference type="Pfam" id="PF13692">
    <property type="entry name" value="Glyco_trans_1_4"/>
    <property type="match status" value="1"/>
</dbReference>